<name>A0A2P8D375_9BACT</name>
<evidence type="ECO:0000313" key="4">
    <source>
        <dbReference type="Proteomes" id="UP000240572"/>
    </source>
</evidence>
<accession>A0A2P8D375</accession>
<comment type="caution">
    <text evidence="3">The sequence shown here is derived from an EMBL/GenBank/DDBJ whole genome shotgun (WGS) entry which is preliminary data.</text>
</comment>
<organism evidence="3 4">
    <name type="scientific">Taibaiella chishuiensis</name>
    <dbReference type="NCBI Taxonomy" id="1434707"/>
    <lineage>
        <taxon>Bacteria</taxon>
        <taxon>Pseudomonadati</taxon>
        <taxon>Bacteroidota</taxon>
        <taxon>Chitinophagia</taxon>
        <taxon>Chitinophagales</taxon>
        <taxon>Chitinophagaceae</taxon>
        <taxon>Taibaiella</taxon>
    </lineage>
</organism>
<sequence>MKNRQKAFLATIVIGIAVMGASCNNTTDPHEMNAADTMTILPPGPPAHIDTGTPAMPPAVVDTSKHMRDTLPAH</sequence>
<feature type="signal peptide" evidence="2">
    <location>
        <begin position="1"/>
        <end position="21"/>
    </location>
</feature>
<keyword evidence="2" id="KW-0732">Signal</keyword>
<gene>
    <name evidence="3" type="ORF">B0I18_105259</name>
</gene>
<keyword evidence="4" id="KW-1185">Reference proteome</keyword>
<evidence type="ECO:0000313" key="3">
    <source>
        <dbReference type="EMBL" id="PSK91674.1"/>
    </source>
</evidence>
<dbReference type="PROSITE" id="PS51257">
    <property type="entry name" value="PROKAR_LIPOPROTEIN"/>
    <property type="match status" value="1"/>
</dbReference>
<feature type="chain" id="PRO_5015197471" description="Lipoprotein" evidence="2">
    <location>
        <begin position="22"/>
        <end position="74"/>
    </location>
</feature>
<evidence type="ECO:0000256" key="1">
    <source>
        <dbReference type="SAM" id="MobiDB-lite"/>
    </source>
</evidence>
<dbReference type="EMBL" id="PYGD01000005">
    <property type="protein sequence ID" value="PSK91674.1"/>
    <property type="molecule type" value="Genomic_DNA"/>
</dbReference>
<dbReference type="AlphaFoldDB" id="A0A2P8D375"/>
<evidence type="ECO:0008006" key="5">
    <source>
        <dbReference type="Google" id="ProtNLM"/>
    </source>
</evidence>
<protein>
    <recommendedName>
        <fullName evidence="5">Lipoprotein</fullName>
    </recommendedName>
</protein>
<dbReference type="Proteomes" id="UP000240572">
    <property type="component" value="Unassembled WGS sequence"/>
</dbReference>
<feature type="region of interest" description="Disordered" evidence="1">
    <location>
        <begin position="41"/>
        <end position="61"/>
    </location>
</feature>
<proteinExistence type="predicted"/>
<evidence type="ECO:0000256" key="2">
    <source>
        <dbReference type="SAM" id="SignalP"/>
    </source>
</evidence>
<dbReference type="RefSeq" id="WP_106523565.1">
    <property type="nucleotide sequence ID" value="NZ_PYGD01000005.1"/>
</dbReference>
<reference evidence="3 4" key="1">
    <citation type="submission" date="2018-03" db="EMBL/GenBank/DDBJ databases">
        <title>Genomic Encyclopedia of Type Strains, Phase III (KMG-III): the genomes of soil and plant-associated and newly described type strains.</title>
        <authorList>
            <person name="Whitman W."/>
        </authorList>
    </citation>
    <scope>NUCLEOTIDE SEQUENCE [LARGE SCALE GENOMIC DNA]</scope>
    <source>
        <strain evidence="3 4">CGMCC 1.12700</strain>
    </source>
</reference>